<evidence type="ECO:0000256" key="3">
    <source>
        <dbReference type="PIRSR" id="PIRSR000705-3"/>
    </source>
</evidence>
<keyword evidence="5" id="KW-1185">Reference proteome</keyword>
<dbReference type="PANTHER" id="PTHR10513:SF24">
    <property type="entry name" value="THYMIDINE KINASE 2, MITOCHONDRIAL"/>
    <property type="match status" value="1"/>
</dbReference>
<comment type="similarity">
    <text evidence="1">Belongs to the DCK/DGK family.</text>
</comment>
<organism evidence="5 6">
    <name type="scientific">Petromyzon marinus</name>
    <name type="common">Sea lamprey</name>
    <dbReference type="NCBI Taxonomy" id="7757"/>
    <lineage>
        <taxon>Eukaryota</taxon>
        <taxon>Metazoa</taxon>
        <taxon>Chordata</taxon>
        <taxon>Craniata</taxon>
        <taxon>Vertebrata</taxon>
        <taxon>Cyclostomata</taxon>
        <taxon>Hyperoartia</taxon>
        <taxon>Petromyzontiformes</taxon>
        <taxon>Petromyzontidae</taxon>
        <taxon>Petromyzon</taxon>
    </lineage>
</organism>
<name>A0AAJ7WZX0_PETMA</name>
<proteinExistence type="inferred from homology"/>
<dbReference type="Gene3D" id="3.40.50.300">
    <property type="entry name" value="P-loop containing nucleotide triphosphate hydrolases"/>
    <property type="match status" value="1"/>
</dbReference>
<dbReference type="PANTHER" id="PTHR10513">
    <property type="entry name" value="DEOXYNUCLEOSIDE KINASE"/>
    <property type="match status" value="1"/>
</dbReference>
<dbReference type="GO" id="GO:0005524">
    <property type="term" value="F:ATP binding"/>
    <property type="evidence" value="ECO:0007669"/>
    <property type="project" value="UniProtKB-KW"/>
</dbReference>
<keyword evidence="6" id="KW-0418">Kinase</keyword>
<protein>
    <submittedName>
        <fullName evidence="6">Thymidine kinase 2, mitochondrial</fullName>
    </submittedName>
</protein>
<dbReference type="FunFam" id="3.40.50.300:FF:001571">
    <property type="entry name" value="Deoxynucleoside kinase"/>
    <property type="match status" value="1"/>
</dbReference>
<dbReference type="InterPro" id="IPR050566">
    <property type="entry name" value="Deoxyribonucleoside_kinase"/>
</dbReference>
<dbReference type="InterPro" id="IPR027417">
    <property type="entry name" value="P-loop_NTPase"/>
</dbReference>
<dbReference type="GO" id="GO:0019136">
    <property type="term" value="F:deoxynucleoside kinase activity"/>
    <property type="evidence" value="ECO:0007669"/>
    <property type="project" value="InterPro"/>
</dbReference>
<feature type="domain" description="Deoxynucleoside kinase" evidence="4">
    <location>
        <begin position="37"/>
        <end position="228"/>
    </location>
</feature>
<dbReference type="PIRSF" id="PIRSF000705">
    <property type="entry name" value="DNK"/>
    <property type="match status" value="1"/>
</dbReference>
<dbReference type="Pfam" id="PF01712">
    <property type="entry name" value="dNK"/>
    <property type="match status" value="1"/>
</dbReference>
<gene>
    <name evidence="6" type="primary">TK2</name>
</gene>
<dbReference type="SUPFAM" id="SSF52540">
    <property type="entry name" value="P-loop containing nucleoside triphosphate hydrolases"/>
    <property type="match status" value="1"/>
</dbReference>
<dbReference type="CDD" id="cd01673">
    <property type="entry name" value="dNK"/>
    <property type="match status" value="1"/>
</dbReference>
<evidence type="ECO:0000259" key="4">
    <source>
        <dbReference type="Pfam" id="PF01712"/>
    </source>
</evidence>
<dbReference type="InterPro" id="IPR002624">
    <property type="entry name" value="DCK/DGK"/>
</dbReference>
<evidence type="ECO:0000313" key="6">
    <source>
        <dbReference type="RefSeq" id="XP_032816201.1"/>
    </source>
</evidence>
<reference evidence="6" key="1">
    <citation type="submission" date="2025-08" db="UniProtKB">
        <authorList>
            <consortium name="RefSeq"/>
        </authorList>
    </citation>
    <scope>IDENTIFICATION</scope>
    <source>
        <tissue evidence="6">Sperm</tissue>
    </source>
</reference>
<keyword evidence="6" id="KW-0808">Transferase</keyword>
<dbReference type="Proteomes" id="UP001318040">
    <property type="component" value="Chromosome 25"/>
</dbReference>
<accession>A0AAJ7WZX0</accession>
<dbReference type="InterPro" id="IPR031314">
    <property type="entry name" value="DNK_dom"/>
</dbReference>
<keyword evidence="3" id="KW-0067">ATP-binding</keyword>
<sequence length="250" mass="28519">MRALLIAASCRAAPLFAEALRRGGFSTGRFRSQNLVVSVEGNIGCGKTKCLEYFQGSPGIEVVAEPVTKWRNIWGHNLLALLYSDPKRWSLTLQTYVQLTMIMNHTSPSTAPVRMMERSIFSARYIFVENLFRSGLMPEVEYAVLGEWFDWLTKTIPIPVDLIVYLQASPQTCHERLKSRSREEEHVVPLEYLQSLHSLYESWLVDKSIFRLPAPVLVIPAEESLERMYTVFEEARPLILRPNSKNTLGA</sequence>
<dbReference type="KEGG" id="pmrn:116945773"/>
<dbReference type="CTD" id="7084"/>
<evidence type="ECO:0000313" key="5">
    <source>
        <dbReference type="Proteomes" id="UP001318040"/>
    </source>
</evidence>
<dbReference type="AlphaFoldDB" id="A0AAJ7WZX0"/>
<feature type="binding site" evidence="3">
    <location>
        <begin position="176"/>
        <end position="180"/>
    </location>
    <ligand>
        <name>ATP</name>
        <dbReference type="ChEBI" id="CHEBI:30616"/>
    </ligand>
</feature>
<keyword evidence="3" id="KW-0547">Nucleotide-binding</keyword>
<dbReference type="RefSeq" id="XP_032816201.1">
    <property type="nucleotide sequence ID" value="XM_032960310.1"/>
</dbReference>
<evidence type="ECO:0000256" key="1">
    <source>
        <dbReference type="ARBA" id="ARBA00007420"/>
    </source>
</evidence>
<dbReference type="GO" id="GO:0005739">
    <property type="term" value="C:mitochondrion"/>
    <property type="evidence" value="ECO:0007669"/>
    <property type="project" value="TreeGrafter"/>
</dbReference>
<evidence type="ECO:0000256" key="2">
    <source>
        <dbReference type="PIRSR" id="PIRSR000705-1"/>
    </source>
</evidence>
<feature type="active site" description="Proton acceptor" evidence="2">
    <location>
        <position position="117"/>
    </location>
</feature>